<dbReference type="EMBL" id="SJPJ01000001">
    <property type="protein sequence ID" value="TWT83918.1"/>
    <property type="molecule type" value="Genomic_DNA"/>
</dbReference>
<sequence>MRFCFYAVILMFAGLLLPGNPLRAAGQLTVLVTDESTQLPVSARLEVFRGEQVGGKLMPIRKTVPAGTGSSGTSPQSVGVVIDRSLELSFPKGTYSFRMTRGPEYRVVRGHFVLERESFDEHKTALPRMIDMAEQGWISGDCCVPSSANSLPLRMAAEDLHLAAVLGHVDALPIAGRDAQDPIENDPSWLREDVFEDRGLVFYGGEQDGESQSSVEQPVASRLARLPRGNDDVRVAIENPFAWPLPVWIASGRVDGIFVLGDWLQLDRKQYTVKDGRSPDGPRTGDASELGRFAERVYWNLLEAGIRIAPLAGSGSGGRATPVGYNRLYVAQQPDGRSATASQQIAARVQSSEQWWQAAWNGQSVATNGPMLQPTLDGKIPGHVFTAHSGEKIRLQPEVRLSVRDPVDYLEVIRNGRVHYSARLDEFAKAGGVIEPIEIEESSWVVIRVVTRYEDHFRAAMSAPWYIDVDGKRRKTKEATAFFQDWLRQYEQRLKKRTSDEISKHVPYIRAARAFWQ</sequence>
<reference evidence="1 2" key="1">
    <citation type="submission" date="2019-02" db="EMBL/GenBank/DDBJ databases">
        <title>Deep-cultivation of Planctomycetes and their phenomic and genomic characterization uncovers novel biology.</title>
        <authorList>
            <person name="Wiegand S."/>
            <person name="Jogler M."/>
            <person name="Boedeker C."/>
            <person name="Pinto D."/>
            <person name="Vollmers J."/>
            <person name="Rivas-Marin E."/>
            <person name="Kohn T."/>
            <person name="Peeters S.H."/>
            <person name="Heuer A."/>
            <person name="Rast P."/>
            <person name="Oberbeckmann S."/>
            <person name="Bunk B."/>
            <person name="Jeske O."/>
            <person name="Meyerdierks A."/>
            <person name="Storesund J.E."/>
            <person name="Kallscheuer N."/>
            <person name="Luecker S."/>
            <person name="Lage O.M."/>
            <person name="Pohl T."/>
            <person name="Merkel B.J."/>
            <person name="Hornburger P."/>
            <person name="Mueller R.-W."/>
            <person name="Bruemmer F."/>
            <person name="Labrenz M."/>
            <person name="Spormann A.M."/>
            <person name="Op Den Camp H."/>
            <person name="Overmann J."/>
            <person name="Amann R."/>
            <person name="Jetten M.S.M."/>
            <person name="Mascher T."/>
            <person name="Medema M.H."/>
            <person name="Devos D.P."/>
            <person name="Kaster A.-K."/>
            <person name="Ovreas L."/>
            <person name="Rohde M."/>
            <person name="Galperin M.Y."/>
            <person name="Jogler C."/>
        </authorList>
    </citation>
    <scope>NUCLEOTIDE SEQUENCE [LARGE SCALE GENOMIC DNA]</scope>
    <source>
        <strain evidence="1 2">CA13</strain>
    </source>
</reference>
<dbReference type="AlphaFoldDB" id="A0A5C5Z9P1"/>
<name>A0A5C5Z9P1_9BACT</name>
<evidence type="ECO:0000313" key="1">
    <source>
        <dbReference type="EMBL" id="TWT83918.1"/>
    </source>
</evidence>
<gene>
    <name evidence="1" type="ORF">CA13_53920</name>
</gene>
<keyword evidence="2" id="KW-1185">Reference proteome</keyword>
<protein>
    <submittedName>
        <fullName evidence="1">Uncharacterized protein</fullName>
    </submittedName>
</protein>
<accession>A0A5C5Z9P1</accession>
<dbReference type="RefSeq" id="WP_419194791.1">
    <property type="nucleotide sequence ID" value="NZ_SJPJ01000001.1"/>
</dbReference>
<comment type="caution">
    <text evidence="1">The sequence shown here is derived from an EMBL/GenBank/DDBJ whole genome shotgun (WGS) entry which is preliminary data.</text>
</comment>
<evidence type="ECO:0000313" key="2">
    <source>
        <dbReference type="Proteomes" id="UP000315010"/>
    </source>
</evidence>
<dbReference type="Proteomes" id="UP000315010">
    <property type="component" value="Unassembled WGS sequence"/>
</dbReference>
<proteinExistence type="predicted"/>
<organism evidence="1 2">
    <name type="scientific">Novipirellula herctigrandis</name>
    <dbReference type="NCBI Taxonomy" id="2527986"/>
    <lineage>
        <taxon>Bacteria</taxon>
        <taxon>Pseudomonadati</taxon>
        <taxon>Planctomycetota</taxon>
        <taxon>Planctomycetia</taxon>
        <taxon>Pirellulales</taxon>
        <taxon>Pirellulaceae</taxon>
        <taxon>Novipirellula</taxon>
    </lineage>
</organism>